<dbReference type="Proteomes" id="UP000652761">
    <property type="component" value="Unassembled WGS sequence"/>
</dbReference>
<dbReference type="Pfam" id="PF23218">
    <property type="entry name" value="PH_AIR9"/>
    <property type="match status" value="2"/>
</dbReference>
<evidence type="ECO:0000259" key="2">
    <source>
        <dbReference type="Pfam" id="PF23218"/>
    </source>
</evidence>
<accession>A0A843TKP1</accession>
<feature type="domain" description="AIR9-like A9" evidence="1">
    <location>
        <begin position="232"/>
        <end position="315"/>
    </location>
</feature>
<feature type="domain" description="AIR9 PH-like" evidence="2">
    <location>
        <begin position="813"/>
        <end position="858"/>
    </location>
</feature>
<feature type="domain" description="AIR9-like A9" evidence="1">
    <location>
        <begin position="329"/>
        <end position="419"/>
    </location>
</feature>
<name>A0A843TKP1_COLES</name>
<dbReference type="FunFam" id="2.60.40.2700:FF:000002">
    <property type="entry name" value="187-kDa microtubule-associated protein AIR9"/>
    <property type="match status" value="1"/>
</dbReference>
<evidence type="ECO:0000259" key="1">
    <source>
        <dbReference type="Pfam" id="PF23197"/>
    </source>
</evidence>
<sequence length="870" mass="95981">MQEEEKNPNTTAVLVMSLRMHQDERAMRENVRALPPSLNFLSVTGDYYEGEMLTASYGYIGGHEGKSLYNWYLHESETDSGALIPEASGLLQYRITKDAIGKFVSFKCTPIRDDGTVGEPRTCLGLDRVRAGSPRLFSLQIIGEAVEGTTLQADKKYWGGEEGNSVFHWFLTSSDGMQTEIKGVTTASYTLSTDEIGSMVSVSCEPVRSDGARGPTVLSEQVGPILPGPPTCQSLKFLGSMTEGERLSFAATYIGGEKGECTHEWYRVKGNGIREQLSGTAFLDLTLADVGGCIELVYMPMRKDGVRGTPKSILSRAIAPADPKGLELVLPDCCEDQEVIPLKSYYGGEEGMGEYVWYRSSRKLDTTELENIPHSNETAIMCGKMMTYTPSLVDVGSYLVLYWVPERADGKIGDPLVAISNSPVAAALPVVSDVQIKEVSSGIYTAEGRYYGGHEGLSLYSWYRESNEGTIVLINGANSATYKVTDSDYTCRLLFGYTPVRSDSVIGELKLSEPTDIVLPEIPKIEKLCFAGKEIEGDILTAMEIIPNTEAQQNVWSKYKKEVKFYSTEIDDSRSFEALPSHYSCSYKLRLEDIGRCLKCECIATDVFGRSSEPVSAVSSPILPGIPKIHKLEIEGRGFHTNLYAVRGVYSGGKEGKSKIQWLRSMVGSPDLISIPGETGRMYEGNVDDVGYRLVAVYTPVREDGVEGEPVSASTEPITIEPDVYKEVKQKIELGSVKFEAPGAGNLERRILEVNRKRVKVVKPGSKTSFPTTEIRGSYASPFHLAKRINGQYRRTLSARGLAALFAWAKLQDVEVGRNDQHHFKIVVDSENEVDLMVQTRHMRDVIVLVIRGLAQRFNSTSLNSLLKIE</sequence>
<dbReference type="PANTHER" id="PTHR31149:SF11">
    <property type="entry name" value="187-KDA MICROTUBULE-ASSOCIATED PROTEIN AIR9"/>
    <property type="match status" value="1"/>
</dbReference>
<keyword evidence="4" id="KW-1185">Reference proteome</keyword>
<feature type="domain" description="AIR9-like A9" evidence="1">
    <location>
        <begin position="38"/>
        <end position="123"/>
    </location>
</feature>
<dbReference type="PANTHER" id="PTHR31149">
    <property type="entry name" value="EXPRESSED PROTEIN"/>
    <property type="match status" value="1"/>
</dbReference>
<reference evidence="3" key="1">
    <citation type="submission" date="2017-07" db="EMBL/GenBank/DDBJ databases">
        <title>Taro Niue Genome Assembly and Annotation.</title>
        <authorList>
            <person name="Atibalentja N."/>
            <person name="Keating K."/>
            <person name="Fields C.J."/>
        </authorList>
    </citation>
    <scope>NUCLEOTIDE SEQUENCE</scope>
    <source>
        <strain evidence="3">Niue_2</strain>
        <tissue evidence="3">Leaf</tissue>
    </source>
</reference>
<evidence type="ECO:0000313" key="3">
    <source>
        <dbReference type="EMBL" id="MQL72308.1"/>
    </source>
</evidence>
<dbReference type="Gene3D" id="2.60.40.2700">
    <property type="match status" value="3"/>
</dbReference>
<proteinExistence type="predicted"/>
<dbReference type="Pfam" id="PF23197">
    <property type="entry name" value="IG_AIR9"/>
    <property type="match status" value="6"/>
</dbReference>
<dbReference type="InterPro" id="IPR056284">
    <property type="entry name" value="AIR9-like_A9"/>
</dbReference>
<gene>
    <name evidence="3" type="ORF">Taro_004651</name>
</gene>
<comment type="caution">
    <text evidence="3">The sequence shown here is derived from an EMBL/GenBank/DDBJ whole genome shotgun (WGS) entry which is preliminary data.</text>
</comment>
<feature type="domain" description="AIR9 PH-like" evidence="2">
    <location>
        <begin position="740"/>
        <end position="794"/>
    </location>
</feature>
<dbReference type="GO" id="GO:0009506">
    <property type="term" value="C:plasmodesma"/>
    <property type="evidence" value="ECO:0007669"/>
    <property type="project" value="TreeGrafter"/>
</dbReference>
<dbReference type="EMBL" id="NMUH01000126">
    <property type="protein sequence ID" value="MQL72308.1"/>
    <property type="molecule type" value="Genomic_DNA"/>
</dbReference>
<organism evidence="3 4">
    <name type="scientific">Colocasia esculenta</name>
    <name type="common">Wild taro</name>
    <name type="synonym">Arum esculentum</name>
    <dbReference type="NCBI Taxonomy" id="4460"/>
    <lineage>
        <taxon>Eukaryota</taxon>
        <taxon>Viridiplantae</taxon>
        <taxon>Streptophyta</taxon>
        <taxon>Embryophyta</taxon>
        <taxon>Tracheophyta</taxon>
        <taxon>Spermatophyta</taxon>
        <taxon>Magnoliopsida</taxon>
        <taxon>Liliopsida</taxon>
        <taxon>Araceae</taxon>
        <taxon>Aroideae</taxon>
        <taxon>Colocasieae</taxon>
        <taxon>Colocasia</taxon>
    </lineage>
</organism>
<evidence type="ECO:0000313" key="4">
    <source>
        <dbReference type="Proteomes" id="UP000652761"/>
    </source>
</evidence>
<feature type="domain" description="AIR9-like A9" evidence="1">
    <location>
        <begin position="629"/>
        <end position="714"/>
    </location>
</feature>
<protein>
    <submittedName>
        <fullName evidence="3">Uncharacterized protein</fullName>
    </submittedName>
</protein>
<dbReference type="AlphaFoldDB" id="A0A843TKP1"/>
<dbReference type="InterPro" id="IPR056287">
    <property type="entry name" value="PH_AIR9"/>
</dbReference>
<dbReference type="OrthoDB" id="1904536at2759"/>
<dbReference type="GO" id="GO:0005886">
    <property type="term" value="C:plasma membrane"/>
    <property type="evidence" value="ECO:0007669"/>
    <property type="project" value="TreeGrafter"/>
</dbReference>
<feature type="non-terminal residue" evidence="3">
    <location>
        <position position="1"/>
    </location>
</feature>
<feature type="domain" description="AIR9-like A9" evidence="1">
    <location>
        <begin position="138"/>
        <end position="217"/>
    </location>
</feature>
<feature type="domain" description="AIR9-like A9" evidence="1">
    <location>
        <begin position="440"/>
        <end position="510"/>
    </location>
</feature>